<dbReference type="AlphaFoldDB" id="A0A0E9VMD3"/>
<name>A0A0E9VMD3_ANGAN</name>
<protein>
    <submittedName>
        <fullName evidence="1">Uncharacterized protein</fullName>
    </submittedName>
</protein>
<dbReference type="EMBL" id="GBXM01029313">
    <property type="protein sequence ID" value="JAH79264.1"/>
    <property type="molecule type" value="Transcribed_RNA"/>
</dbReference>
<proteinExistence type="predicted"/>
<sequence>MVHQAHLNLNYNRPFSLLKKKIHNLTL</sequence>
<reference evidence="1" key="1">
    <citation type="submission" date="2014-11" db="EMBL/GenBank/DDBJ databases">
        <authorList>
            <person name="Amaro Gonzalez C."/>
        </authorList>
    </citation>
    <scope>NUCLEOTIDE SEQUENCE</scope>
</reference>
<evidence type="ECO:0000313" key="1">
    <source>
        <dbReference type="EMBL" id="JAH79264.1"/>
    </source>
</evidence>
<reference evidence="1" key="2">
    <citation type="journal article" date="2015" name="Fish Shellfish Immunol.">
        <title>Early steps in the European eel (Anguilla anguilla)-Vibrio vulnificus interaction in the gills: Role of the RtxA13 toxin.</title>
        <authorList>
            <person name="Callol A."/>
            <person name="Pajuelo D."/>
            <person name="Ebbesson L."/>
            <person name="Teles M."/>
            <person name="MacKenzie S."/>
            <person name="Amaro C."/>
        </authorList>
    </citation>
    <scope>NUCLEOTIDE SEQUENCE</scope>
</reference>
<organism evidence="1">
    <name type="scientific">Anguilla anguilla</name>
    <name type="common">European freshwater eel</name>
    <name type="synonym">Muraena anguilla</name>
    <dbReference type="NCBI Taxonomy" id="7936"/>
    <lineage>
        <taxon>Eukaryota</taxon>
        <taxon>Metazoa</taxon>
        <taxon>Chordata</taxon>
        <taxon>Craniata</taxon>
        <taxon>Vertebrata</taxon>
        <taxon>Euteleostomi</taxon>
        <taxon>Actinopterygii</taxon>
        <taxon>Neopterygii</taxon>
        <taxon>Teleostei</taxon>
        <taxon>Anguilliformes</taxon>
        <taxon>Anguillidae</taxon>
        <taxon>Anguilla</taxon>
    </lineage>
</organism>
<accession>A0A0E9VMD3</accession>